<gene>
    <name evidence="9" type="ORF">J2W36_003779</name>
</gene>
<keyword evidence="5 8" id="KW-0812">Transmembrane</keyword>
<feature type="transmembrane region" description="Helical" evidence="8">
    <location>
        <begin position="35"/>
        <end position="55"/>
    </location>
</feature>
<dbReference type="Pfam" id="PF01925">
    <property type="entry name" value="TauE"/>
    <property type="match status" value="1"/>
</dbReference>
<feature type="transmembrane region" description="Helical" evidence="8">
    <location>
        <begin position="196"/>
        <end position="217"/>
    </location>
</feature>
<dbReference type="InterPro" id="IPR002781">
    <property type="entry name" value="TM_pro_TauE-like"/>
</dbReference>
<protein>
    <recommendedName>
        <fullName evidence="8">Probable membrane transporter protein</fullName>
    </recommendedName>
</protein>
<sequence>MPSLQLIVLASAVFLLAGIIKGVVGLGLPTLSMALLALWMPPVEAAALLILPSFVTNVWQLRPWSALGPVLRRVAGLQVGIALGTLGGAWFFGAPAGAAGARTLLGAALLGYAVWGLAGRSFGAFMLGPQRARWLGPCAGLCTGVVTALTGVFVVPAVPYLHALGLQRDAFVQAMGVSFTTATVALAAGLAGTGNYQAADVPLSLVLLLPALAGMALGQRLRERLPLAVFRRCFFGGLGLLGAYLMLGLGP</sequence>
<dbReference type="InterPro" id="IPR052017">
    <property type="entry name" value="TSUP"/>
</dbReference>
<comment type="caution">
    <text evidence="9">The sequence shown here is derived from an EMBL/GenBank/DDBJ whole genome shotgun (WGS) entry which is preliminary data.</text>
</comment>
<dbReference type="PANTHER" id="PTHR30269:SF32">
    <property type="entry name" value="MEMBRANE TRANSPORTER PROTEIN-RELATED"/>
    <property type="match status" value="1"/>
</dbReference>
<name>A0ABT9SAY2_9BURK</name>
<evidence type="ECO:0000256" key="1">
    <source>
        <dbReference type="ARBA" id="ARBA00004651"/>
    </source>
</evidence>
<keyword evidence="3" id="KW-0813">Transport</keyword>
<feature type="transmembrane region" description="Helical" evidence="8">
    <location>
        <begin position="229"/>
        <end position="247"/>
    </location>
</feature>
<keyword evidence="10" id="KW-1185">Reference proteome</keyword>
<evidence type="ECO:0000256" key="7">
    <source>
        <dbReference type="ARBA" id="ARBA00023136"/>
    </source>
</evidence>
<comment type="subcellular location">
    <subcellularLocation>
        <location evidence="1 8">Cell membrane</location>
        <topology evidence="1 8">Multi-pass membrane protein</topology>
    </subcellularLocation>
</comment>
<feature type="transmembrane region" description="Helical" evidence="8">
    <location>
        <begin position="6"/>
        <end position="28"/>
    </location>
</feature>
<dbReference type="Proteomes" id="UP001226867">
    <property type="component" value="Unassembled WGS sequence"/>
</dbReference>
<keyword evidence="6 8" id="KW-1133">Transmembrane helix</keyword>
<dbReference type="EMBL" id="JAUSRO010000012">
    <property type="protein sequence ID" value="MDP9901512.1"/>
    <property type="molecule type" value="Genomic_DNA"/>
</dbReference>
<proteinExistence type="inferred from homology"/>
<dbReference type="RefSeq" id="WP_307691278.1">
    <property type="nucleotide sequence ID" value="NZ_JAUSRO010000012.1"/>
</dbReference>
<feature type="transmembrane region" description="Helical" evidence="8">
    <location>
        <begin position="170"/>
        <end position="190"/>
    </location>
</feature>
<evidence type="ECO:0000256" key="4">
    <source>
        <dbReference type="ARBA" id="ARBA00022475"/>
    </source>
</evidence>
<feature type="transmembrane region" description="Helical" evidence="8">
    <location>
        <begin position="75"/>
        <end position="92"/>
    </location>
</feature>
<keyword evidence="4 8" id="KW-1003">Cell membrane</keyword>
<reference evidence="9 10" key="1">
    <citation type="submission" date="2023-07" db="EMBL/GenBank/DDBJ databases">
        <title>Sorghum-associated microbial communities from plants grown in Nebraska, USA.</title>
        <authorList>
            <person name="Schachtman D."/>
        </authorList>
    </citation>
    <scope>NUCLEOTIDE SEQUENCE [LARGE SCALE GENOMIC DNA]</scope>
    <source>
        <strain evidence="9 10">DS1607</strain>
    </source>
</reference>
<feature type="transmembrane region" description="Helical" evidence="8">
    <location>
        <begin position="134"/>
        <end position="158"/>
    </location>
</feature>
<evidence type="ECO:0000313" key="9">
    <source>
        <dbReference type="EMBL" id="MDP9901512.1"/>
    </source>
</evidence>
<keyword evidence="7 8" id="KW-0472">Membrane</keyword>
<accession>A0ABT9SAY2</accession>
<evidence type="ECO:0000256" key="3">
    <source>
        <dbReference type="ARBA" id="ARBA00022448"/>
    </source>
</evidence>
<evidence type="ECO:0000256" key="6">
    <source>
        <dbReference type="ARBA" id="ARBA00022989"/>
    </source>
</evidence>
<comment type="similarity">
    <text evidence="2 8">Belongs to the 4-toluene sulfonate uptake permease (TSUP) (TC 2.A.102) family.</text>
</comment>
<feature type="transmembrane region" description="Helical" evidence="8">
    <location>
        <begin position="104"/>
        <end position="128"/>
    </location>
</feature>
<evidence type="ECO:0000256" key="2">
    <source>
        <dbReference type="ARBA" id="ARBA00009142"/>
    </source>
</evidence>
<evidence type="ECO:0000256" key="5">
    <source>
        <dbReference type="ARBA" id="ARBA00022692"/>
    </source>
</evidence>
<organism evidence="9 10">
    <name type="scientific">Variovorax ginsengisoli</name>
    <dbReference type="NCBI Taxonomy" id="363844"/>
    <lineage>
        <taxon>Bacteria</taxon>
        <taxon>Pseudomonadati</taxon>
        <taxon>Pseudomonadota</taxon>
        <taxon>Betaproteobacteria</taxon>
        <taxon>Burkholderiales</taxon>
        <taxon>Comamonadaceae</taxon>
        <taxon>Variovorax</taxon>
    </lineage>
</organism>
<evidence type="ECO:0000256" key="8">
    <source>
        <dbReference type="RuleBase" id="RU363041"/>
    </source>
</evidence>
<evidence type="ECO:0000313" key="10">
    <source>
        <dbReference type="Proteomes" id="UP001226867"/>
    </source>
</evidence>
<dbReference type="PANTHER" id="PTHR30269">
    <property type="entry name" value="TRANSMEMBRANE PROTEIN YFCA"/>
    <property type="match status" value="1"/>
</dbReference>